<keyword evidence="1" id="KW-0812">Transmembrane</keyword>
<gene>
    <name evidence="2" type="ORF">FRUB_10465</name>
</gene>
<keyword evidence="3" id="KW-1185">Reference proteome</keyword>
<protein>
    <submittedName>
        <fullName evidence="2">Uncharacterized protein</fullName>
    </submittedName>
</protein>
<dbReference type="AlphaFoldDB" id="A0A225D4C5"/>
<feature type="transmembrane region" description="Helical" evidence="1">
    <location>
        <begin position="152"/>
        <end position="170"/>
    </location>
</feature>
<proteinExistence type="predicted"/>
<keyword evidence="1" id="KW-0472">Membrane</keyword>
<evidence type="ECO:0000313" key="3">
    <source>
        <dbReference type="Proteomes" id="UP000214646"/>
    </source>
</evidence>
<dbReference type="EMBL" id="NIDE01000020">
    <property type="protein sequence ID" value="OWK34494.1"/>
    <property type="molecule type" value="Genomic_DNA"/>
</dbReference>
<feature type="transmembrane region" description="Helical" evidence="1">
    <location>
        <begin position="46"/>
        <end position="72"/>
    </location>
</feature>
<keyword evidence="1" id="KW-1133">Transmembrane helix</keyword>
<feature type="transmembrane region" description="Helical" evidence="1">
    <location>
        <begin position="127"/>
        <end position="146"/>
    </location>
</feature>
<evidence type="ECO:0000256" key="1">
    <source>
        <dbReference type="SAM" id="Phobius"/>
    </source>
</evidence>
<dbReference type="Proteomes" id="UP000214646">
    <property type="component" value="Unassembled WGS sequence"/>
</dbReference>
<sequence length="177" mass="18266">MGTEGATWAVEAWAHAIGRPPGYRPKARRIDPKPAGQPARHRALRWVMGLIAAAGGGLGGFLGAGAFFMVMFLAGIAVDAGFGIKHKGSKDLALFIFLTVIMLAGGIVAAPAAFLGWMMGRGDEKPWSGFAAAFGSAAGTAAISYYVFGPTIISIVGIAMSTFGATYRTASRGGNDR</sequence>
<dbReference type="RefSeq" id="WP_143394039.1">
    <property type="nucleotide sequence ID" value="NZ_NIDE01000020.1"/>
</dbReference>
<accession>A0A225D4C5</accession>
<comment type="caution">
    <text evidence="2">The sequence shown here is derived from an EMBL/GenBank/DDBJ whole genome shotgun (WGS) entry which is preliminary data.</text>
</comment>
<name>A0A225D4C5_9BACT</name>
<reference evidence="3" key="1">
    <citation type="submission" date="2017-06" db="EMBL/GenBank/DDBJ databases">
        <title>Genome analysis of Fimbriiglobus ruber SP5, the first member of the order Planctomycetales with confirmed chitinolytic capability.</title>
        <authorList>
            <person name="Ravin N.V."/>
            <person name="Rakitin A.L."/>
            <person name="Ivanova A.A."/>
            <person name="Beletsky A.V."/>
            <person name="Kulichevskaya I.S."/>
            <person name="Mardanov A.V."/>
            <person name="Dedysh S.N."/>
        </authorList>
    </citation>
    <scope>NUCLEOTIDE SEQUENCE [LARGE SCALE GENOMIC DNA]</scope>
    <source>
        <strain evidence="3">SP5</strain>
    </source>
</reference>
<evidence type="ECO:0000313" key="2">
    <source>
        <dbReference type="EMBL" id="OWK34494.1"/>
    </source>
</evidence>
<organism evidence="2 3">
    <name type="scientific">Fimbriiglobus ruber</name>
    <dbReference type="NCBI Taxonomy" id="1908690"/>
    <lineage>
        <taxon>Bacteria</taxon>
        <taxon>Pseudomonadati</taxon>
        <taxon>Planctomycetota</taxon>
        <taxon>Planctomycetia</taxon>
        <taxon>Gemmatales</taxon>
        <taxon>Gemmataceae</taxon>
        <taxon>Fimbriiglobus</taxon>
    </lineage>
</organism>
<feature type="transmembrane region" description="Helical" evidence="1">
    <location>
        <begin position="92"/>
        <end position="115"/>
    </location>
</feature>